<organism evidence="1 2">
    <name type="scientific">Nocardia asteroides NBRC 15531</name>
    <dbReference type="NCBI Taxonomy" id="1110697"/>
    <lineage>
        <taxon>Bacteria</taxon>
        <taxon>Bacillati</taxon>
        <taxon>Actinomycetota</taxon>
        <taxon>Actinomycetes</taxon>
        <taxon>Mycobacteriales</taxon>
        <taxon>Nocardiaceae</taxon>
        <taxon>Nocardia</taxon>
    </lineage>
</organism>
<dbReference type="AlphaFoldDB" id="U5E3Z3"/>
<evidence type="ECO:0000313" key="2">
    <source>
        <dbReference type="Proteomes" id="UP000017048"/>
    </source>
</evidence>
<gene>
    <name evidence="1" type="ORF">NCAST_19_00840</name>
</gene>
<protein>
    <submittedName>
        <fullName evidence="1">Uncharacterized protein</fullName>
    </submittedName>
</protein>
<keyword evidence="2" id="KW-1185">Reference proteome</keyword>
<comment type="caution">
    <text evidence="1">The sequence shown here is derived from an EMBL/GenBank/DDBJ whole genome shotgun (WGS) entry which is preliminary data.</text>
</comment>
<evidence type="ECO:0000313" key="1">
    <source>
        <dbReference type="EMBL" id="GAD83382.1"/>
    </source>
</evidence>
<dbReference type="EMBL" id="BAFO02000019">
    <property type="protein sequence ID" value="GAD83382.1"/>
    <property type="molecule type" value="Genomic_DNA"/>
</dbReference>
<dbReference type="Proteomes" id="UP000017048">
    <property type="component" value="Unassembled WGS sequence"/>
</dbReference>
<sequence>MGPVEAVLAIDFDTAYAATAQVLHRPRGRAWLLQPNVTAEAMRITNARAGTPAQPPPEIPRSRVAGSCPGALATANDTPTDQRLCRRWAGAGPLLRAESPHDSPFCCGLSCA</sequence>
<proteinExistence type="predicted"/>
<name>U5E3Z3_NOCAS</name>
<accession>U5E3Z3</accession>
<reference evidence="1 2" key="1">
    <citation type="journal article" date="2014" name="BMC Genomics">
        <title>Genome based analysis of type-I polyketide synthase and nonribosomal peptide synthetase gene clusters in seven strains of five representative Nocardia species.</title>
        <authorList>
            <person name="Komaki H."/>
            <person name="Ichikawa N."/>
            <person name="Hosoyama A."/>
            <person name="Takahashi-Nakaguchi A."/>
            <person name="Matsuzawa T."/>
            <person name="Suzuki K."/>
            <person name="Fujita N."/>
            <person name="Gonoi T."/>
        </authorList>
    </citation>
    <scope>NUCLEOTIDE SEQUENCE [LARGE SCALE GENOMIC DNA]</scope>
    <source>
        <strain evidence="1 2">NBRC 15531</strain>
    </source>
</reference>